<dbReference type="SUPFAM" id="SSF47336">
    <property type="entry name" value="ACP-like"/>
    <property type="match status" value="1"/>
</dbReference>
<evidence type="ECO:0000256" key="2">
    <source>
        <dbReference type="ARBA" id="ARBA00022553"/>
    </source>
</evidence>
<dbReference type="GO" id="GO:0031177">
    <property type="term" value="F:phosphopantetheine binding"/>
    <property type="evidence" value="ECO:0007669"/>
    <property type="project" value="InterPro"/>
</dbReference>
<gene>
    <name evidence="4" type="ORF">PV367_06370</name>
</gene>
<organism evidence="4 5">
    <name type="scientific">Streptomyces europaeiscabiei</name>
    <dbReference type="NCBI Taxonomy" id="146819"/>
    <lineage>
        <taxon>Bacteria</taxon>
        <taxon>Bacillati</taxon>
        <taxon>Actinomycetota</taxon>
        <taxon>Actinomycetes</taxon>
        <taxon>Kitasatosporales</taxon>
        <taxon>Streptomycetaceae</taxon>
        <taxon>Streptomyces</taxon>
    </lineage>
</organism>
<name>A0AAJ2PLT7_9ACTN</name>
<dbReference type="EMBL" id="JARAWN010000023">
    <property type="protein sequence ID" value="MDX3129437.1"/>
    <property type="molecule type" value="Genomic_DNA"/>
</dbReference>
<dbReference type="Pfam" id="PF00550">
    <property type="entry name" value="PP-binding"/>
    <property type="match status" value="1"/>
</dbReference>
<evidence type="ECO:0000256" key="1">
    <source>
        <dbReference type="ARBA" id="ARBA00022450"/>
    </source>
</evidence>
<evidence type="ECO:0000313" key="4">
    <source>
        <dbReference type="EMBL" id="MDX3129437.1"/>
    </source>
</evidence>
<dbReference type="Gene3D" id="1.10.1200.10">
    <property type="entry name" value="ACP-like"/>
    <property type="match status" value="1"/>
</dbReference>
<dbReference type="SMART" id="SM00823">
    <property type="entry name" value="PKS_PP"/>
    <property type="match status" value="1"/>
</dbReference>
<accession>A0AAJ2PLT7</accession>
<feature type="domain" description="Carrier" evidence="3">
    <location>
        <begin position="7"/>
        <end position="84"/>
    </location>
</feature>
<keyword evidence="1" id="KW-0596">Phosphopantetheine</keyword>
<dbReference type="GO" id="GO:0017000">
    <property type="term" value="P:antibiotic biosynthetic process"/>
    <property type="evidence" value="ECO:0007669"/>
    <property type="project" value="UniProtKB-ARBA"/>
</dbReference>
<keyword evidence="2" id="KW-0597">Phosphoprotein</keyword>
<evidence type="ECO:0000259" key="3">
    <source>
        <dbReference type="PROSITE" id="PS50075"/>
    </source>
</evidence>
<sequence>MTASVHPSAEQLQDQLRSELVTRFGVEDADVTAEMTFGELGLDSLALVELSDVLQSVLEIPIADDDFSGEQKIAEVVTLLQDKLVEHVDAQGQV</sequence>
<dbReference type="InterPro" id="IPR036736">
    <property type="entry name" value="ACP-like_sf"/>
</dbReference>
<proteinExistence type="predicted"/>
<protein>
    <submittedName>
        <fullName evidence="4">Acyl carrier protein</fullName>
    </submittedName>
</protein>
<dbReference type="RefSeq" id="WP_319689958.1">
    <property type="nucleotide sequence ID" value="NZ_JARAWN010000023.1"/>
</dbReference>
<comment type="caution">
    <text evidence="4">The sequence shown here is derived from an EMBL/GenBank/DDBJ whole genome shotgun (WGS) entry which is preliminary data.</text>
</comment>
<evidence type="ECO:0000313" key="5">
    <source>
        <dbReference type="Proteomes" id="UP001273589"/>
    </source>
</evidence>
<dbReference type="AlphaFoldDB" id="A0AAJ2PLT7"/>
<dbReference type="InterPro" id="IPR020806">
    <property type="entry name" value="PKS_PP-bd"/>
</dbReference>
<dbReference type="PROSITE" id="PS50075">
    <property type="entry name" value="CARRIER"/>
    <property type="match status" value="1"/>
</dbReference>
<dbReference type="Proteomes" id="UP001273589">
    <property type="component" value="Unassembled WGS sequence"/>
</dbReference>
<dbReference type="InterPro" id="IPR009081">
    <property type="entry name" value="PP-bd_ACP"/>
</dbReference>
<reference evidence="4" key="1">
    <citation type="journal article" date="2023" name="Microb. Genom.">
        <title>Mesoterricola silvestris gen. nov., sp. nov., Mesoterricola sediminis sp. nov., Geothrix oryzae sp. nov., Geothrix edaphica sp. nov., Geothrix rubra sp. nov., and Geothrix limicola sp. nov., six novel members of Acidobacteriota isolated from soils.</title>
        <authorList>
            <person name="Weisberg A.J."/>
            <person name="Pearce E."/>
            <person name="Kramer C.G."/>
            <person name="Chang J.H."/>
            <person name="Clarke C.R."/>
        </authorList>
    </citation>
    <scope>NUCLEOTIDE SEQUENCE</scope>
    <source>
        <strain evidence="4">ND06-05F</strain>
    </source>
</reference>